<keyword evidence="3" id="KW-1185">Reference proteome</keyword>
<dbReference type="AlphaFoldDB" id="A0AAV5BT80"/>
<proteinExistence type="predicted"/>
<evidence type="ECO:0000313" key="2">
    <source>
        <dbReference type="EMBL" id="GJM89565.1"/>
    </source>
</evidence>
<organism evidence="2 3">
    <name type="scientific">Eleusine coracana subsp. coracana</name>
    <dbReference type="NCBI Taxonomy" id="191504"/>
    <lineage>
        <taxon>Eukaryota</taxon>
        <taxon>Viridiplantae</taxon>
        <taxon>Streptophyta</taxon>
        <taxon>Embryophyta</taxon>
        <taxon>Tracheophyta</taxon>
        <taxon>Spermatophyta</taxon>
        <taxon>Magnoliopsida</taxon>
        <taxon>Liliopsida</taxon>
        <taxon>Poales</taxon>
        <taxon>Poaceae</taxon>
        <taxon>PACMAD clade</taxon>
        <taxon>Chloridoideae</taxon>
        <taxon>Cynodonteae</taxon>
        <taxon>Eleusininae</taxon>
        <taxon>Eleusine</taxon>
    </lineage>
</organism>
<dbReference type="Proteomes" id="UP001054889">
    <property type="component" value="Unassembled WGS sequence"/>
</dbReference>
<evidence type="ECO:0000256" key="1">
    <source>
        <dbReference type="SAM" id="MobiDB-lite"/>
    </source>
</evidence>
<feature type="region of interest" description="Disordered" evidence="1">
    <location>
        <begin position="124"/>
        <end position="143"/>
    </location>
</feature>
<protein>
    <submittedName>
        <fullName evidence="2">Uncharacterized protein</fullName>
    </submittedName>
</protein>
<reference evidence="2" key="1">
    <citation type="journal article" date="2018" name="DNA Res.">
        <title>Multiple hybrid de novo genome assembly of finger millet, an orphan allotetraploid crop.</title>
        <authorList>
            <person name="Hatakeyama M."/>
            <person name="Aluri S."/>
            <person name="Balachadran M.T."/>
            <person name="Sivarajan S.R."/>
            <person name="Patrignani A."/>
            <person name="Gruter S."/>
            <person name="Poveda L."/>
            <person name="Shimizu-Inatsugi R."/>
            <person name="Baeten J."/>
            <person name="Francoijs K.J."/>
            <person name="Nataraja K.N."/>
            <person name="Reddy Y.A.N."/>
            <person name="Phadnis S."/>
            <person name="Ravikumar R.L."/>
            <person name="Schlapbach R."/>
            <person name="Sreeman S.M."/>
            <person name="Shimizu K.K."/>
        </authorList>
    </citation>
    <scope>NUCLEOTIDE SEQUENCE</scope>
</reference>
<name>A0AAV5BT80_ELECO</name>
<reference evidence="2" key="2">
    <citation type="submission" date="2021-12" db="EMBL/GenBank/DDBJ databases">
        <title>Resequencing data analysis of finger millet.</title>
        <authorList>
            <person name="Hatakeyama M."/>
            <person name="Aluri S."/>
            <person name="Balachadran M.T."/>
            <person name="Sivarajan S.R."/>
            <person name="Poveda L."/>
            <person name="Shimizu-Inatsugi R."/>
            <person name="Schlapbach R."/>
            <person name="Sreeman S.M."/>
            <person name="Shimizu K.K."/>
        </authorList>
    </citation>
    <scope>NUCLEOTIDE SEQUENCE</scope>
</reference>
<accession>A0AAV5BT80</accession>
<sequence length="143" mass="16696">MLRRNQNARFWLSILKKYRNVVENNFSVFGEHPKNLMDKDHPIDITIFASSSSSSLSFATLRLMPPHIEVNDDSKRKLPKVIFGDMIAGTTVLPKEDFELVAWESRIPPYKRFVNLATYCDDHKTSQDRTESPSNKRQRFIHE</sequence>
<dbReference type="EMBL" id="BQKI01000002">
    <property type="protein sequence ID" value="GJM89565.1"/>
    <property type="molecule type" value="Genomic_DNA"/>
</dbReference>
<evidence type="ECO:0000313" key="3">
    <source>
        <dbReference type="Proteomes" id="UP001054889"/>
    </source>
</evidence>
<comment type="caution">
    <text evidence="2">The sequence shown here is derived from an EMBL/GenBank/DDBJ whole genome shotgun (WGS) entry which is preliminary data.</text>
</comment>
<gene>
    <name evidence="2" type="primary">ga05769</name>
    <name evidence="2" type="ORF">PR202_ga05769</name>
</gene>